<dbReference type="EMBL" id="PUIA01000051">
    <property type="protein sequence ID" value="PQO28092.1"/>
    <property type="molecule type" value="Genomic_DNA"/>
</dbReference>
<dbReference type="NCBIfam" id="TIGR01543">
    <property type="entry name" value="proheadase_HK97"/>
    <property type="match status" value="1"/>
</dbReference>
<organism evidence="5 6">
    <name type="scientific">Blastopirellula marina</name>
    <dbReference type="NCBI Taxonomy" id="124"/>
    <lineage>
        <taxon>Bacteria</taxon>
        <taxon>Pseudomonadati</taxon>
        <taxon>Planctomycetota</taxon>
        <taxon>Planctomycetia</taxon>
        <taxon>Pirellulales</taxon>
        <taxon>Pirellulaceae</taxon>
        <taxon>Blastopirellula</taxon>
    </lineage>
</organism>
<dbReference type="InterPro" id="IPR006433">
    <property type="entry name" value="Prohead_protease"/>
</dbReference>
<dbReference type="RefSeq" id="WP_105355791.1">
    <property type="nucleotide sequence ID" value="NZ_PUIA01000051.1"/>
</dbReference>
<keyword evidence="1" id="KW-1188">Viral release from host cell</keyword>
<keyword evidence="2 5" id="KW-0645">Protease</keyword>
<evidence type="ECO:0000256" key="3">
    <source>
        <dbReference type="ARBA" id="ARBA00022801"/>
    </source>
</evidence>
<dbReference type="OrthoDB" id="9804926at2"/>
<name>A0A2S8F7F9_9BACT</name>
<dbReference type="InterPro" id="IPR054613">
    <property type="entry name" value="Peptidase_S78_dom"/>
</dbReference>
<protein>
    <submittedName>
        <fullName evidence="5">HK97 family phage prohead protease</fullName>
    </submittedName>
</protein>
<sequence length="204" mass="23346">MNNIEHFFSTTELTTEAKDNSPGTISGYFHKWNTLSHDRGGYRVVFRKGSFSNITDGDIKAYRDHDYNIYLGRTANTTLRLSEDDVGTPFSLDLPDTTHGRDTAALIEREDIVGMSFGYVPDKYRWKRETQGPVQEHFSGTLVEVSLVFSPAFPNTNVQKNHLYSLNEPNPEFLESLQEFLGTPNRNFAFRTLQLMKISQHNTK</sequence>
<evidence type="ECO:0000256" key="2">
    <source>
        <dbReference type="ARBA" id="ARBA00022670"/>
    </source>
</evidence>
<dbReference type="GO" id="GO:0008233">
    <property type="term" value="F:peptidase activity"/>
    <property type="evidence" value="ECO:0007669"/>
    <property type="project" value="UniProtKB-KW"/>
</dbReference>
<evidence type="ECO:0000313" key="6">
    <source>
        <dbReference type="Proteomes" id="UP000240009"/>
    </source>
</evidence>
<dbReference type="AlphaFoldDB" id="A0A2S8F7F9"/>
<comment type="caution">
    <text evidence="5">The sequence shown here is derived from an EMBL/GenBank/DDBJ whole genome shotgun (WGS) entry which is preliminary data.</text>
</comment>
<evidence type="ECO:0000313" key="5">
    <source>
        <dbReference type="EMBL" id="PQO28092.1"/>
    </source>
</evidence>
<feature type="domain" description="Prohead serine protease" evidence="4">
    <location>
        <begin position="13"/>
        <end position="159"/>
    </location>
</feature>
<accession>A0A2S8F7F9</accession>
<gene>
    <name evidence="5" type="ORF">C5Y96_17120</name>
</gene>
<evidence type="ECO:0000259" key="4">
    <source>
        <dbReference type="Pfam" id="PF04586"/>
    </source>
</evidence>
<dbReference type="GO" id="GO:0006508">
    <property type="term" value="P:proteolysis"/>
    <property type="evidence" value="ECO:0007669"/>
    <property type="project" value="UniProtKB-KW"/>
</dbReference>
<keyword evidence="3" id="KW-0378">Hydrolase</keyword>
<reference evidence="5 6" key="1">
    <citation type="submission" date="2018-02" db="EMBL/GenBank/DDBJ databases">
        <title>Comparative genomes isolates from brazilian mangrove.</title>
        <authorList>
            <person name="Araujo J.E."/>
            <person name="Taketani R.G."/>
            <person name="Silva M.C.P."/>
            <person name="Loureco M.V."/>
            <person name="Andreote F.D."/>
        </authorList>
    </citation>
    <scope>NUCLEOTIDE SEQUENCE [LARGE SCALE GENOMIC DNA]</scope>
    <source>
        <strain evidence="5 6">HEX-2 MGV</strain>
    </source>
</reference>
<dbReference type="Proteomes" id="UP000240009">
    <property type="component" value="Unassembled WGS sequence"/>
</dbReference>
<evidence type="ECO:0000256" key="1">
    <source>
        <dbReference type="ARBA" id="ARBA00022612"/>
    </source>
</evidence>
<proteinExistence type="predicted"/>
<dbReference type="Pfam" id="PF04586">
    <property type="entry name" value="Peptidase_S78"/>
    <property type="match status" value="1"/>
</dbReference>